<comment type="caution">
    <text evidence="4">The sequence shown here is derived from an EMBL/GenBank/DDBJ whole genome shotgun (WGS) entry which is preliminary data.</text>
</comment>
<evidence type="ECO:0000256" key="2">
    <source>
        <dbReference type="ARBA" id="ARBA00022723"/>
    </source>
</evidence>
<protein>
    <submittedName>
        <fullName evidence="4">Cytochrome P450</fullName>
    </submittedName>
</protein>
<dbReference type="EMBL" id="JAULSV010000003">
    <property type="protein sequence ID" value="KAK0648973.1"/>
    <property type="molecule type" value="Genomic_DNA"/>
</dbReference>
<proteinExistence type="predicted"/>
<dbReference type="InterPro" id="IPR036396">
    <property type="entry name" value="Cyt_P450_sf"/>
</dbReference>
<dbReference type="PANTHER" id="PTHR24305">
    <property type="entry name" value="CYTOCHROME P450"/>
    <property type="match status" value="1"/>
</dbReference>
<dbReference type="Gene3D" id="1.10.630.10">
    <property type="entry name" value="Cytochrome P450"/>
    <property type="match status" value="1"/>
</dbReference>
<dbReference type="SUPFAM" id="SSF48264">
    <property type="entry name" value="Cytochrome P450"/>
    <property type="match status" value="1"/>
</dbReference>
<keyword evidence="2" id="KW-0479">Metal-binding</keyword>
<dbReference type="GO" id="GO:0005506">
    <property type="term" value="F:iron ion binding"/>
    <property type="evidence" value="ECO:0007669"/>
    <property type="project" value="InterPro"/>
</dbReference>
<dbReference type="GO" id="GO:0020037">
    <property type="term" value="F:heme binding"/>
    <property type="evidence" value="ECO:0007669"/>
    <property type="project" value="InterPro"/>
</dbReference>
<keyword evidence="3" id="KW-0408">Iron</keyword>
<dbReference type="GO" id="GO:0004497">
    <property type="term" value="F:monooxygenase activity"/>
    <property type="evidence" value="ECO:0007669"/>
    <property type="project" value="InterPro"/>
</dbReference>
<dbReference type="Pfam" id="PF00067">
    <property type="entry name" value="p450"/>
    <property type="match status" value="1"/>
</dbReference>
<dbReference type="GO" id="GO:0016705">
    <property type="term" value="F:oxidoreductase activity, acting on paired donors, with incorporation or reduction of molecular oxygen"/>
    <property type="evidence" value="ECO:0007669"/>
    <property type="project" value="InterPro"/>
</dbReference>
<keyword evidence="1" id="KW-0349">Heme</keyword>
<dbReference type="InterPro" id="IPR050121">
    <property type="entry name" value="Cytochrome_P450_monoxygenase"/>
</dbReference>
<dbReference type="PANTHER" id="PTHR24305:SF168">
    <property type="entry name" value="P450, PUTATIVE (EUROFUNG)-RELATED"/>
    <property type="match status" value="1"/>
</dbReference>
<evidence type="ECO:0000313" key="4">
    <source>
        <dbReference type="EMBL" id="KAK0648973.1"/>
    </source>
</evidence>
<evidence type="ECO:0000256" key="1">
    <source>
        <dbReference type="ARBA" id="ARBA00022617"/>
    </source>
</evidence>
<gene>
    <name evidence="4" type="ORF">B0T16DRAFT_507448</name>
</gene>
<dbReference type="AlphaFoldDB" id="A0AA39YAC8"/>
<reference evidence="4" key="1">
    <citation type="submission" date="2023-06" db="EMBL/GenBank/DDBJ databases">
        <title>Genome-scale phylogeny and comparative genomics of the fungal order Sordariales.</title>
        <authorList>
            <consortium name="Lawrence Berkeley National Laboratory"/>
            <person name="Hensen N."/>
            <person name="Bonometti L."/>
            <person name="Westerberg I."/>
            <person name="Brannstrom I.O."/>
            <person name="Guillou S."/>
            <person name="Cros-Aarteil S."/>
            <person name="Calhoun S."/>
            <person name="Haridas S."/>
            <person name="Kuo A."/>
            <person name="Mondo S."/>
            <person name="Pangilinan J."/>
            <person name="Riley R."/>
            <person name="Labutti K."/>
            <person name="Andreopoulos B."/>
            <person name="Lipzen A."/>
            <person name="Chen C."/>
            <person name="Yanf M."/>
            <person name="Daum C."/>
            <person name="Ng V."/>
            <person name="Clum A."/>
            <person name="Steindorff A."/>
            <person name="Ohm R."/>
            <person name="Martin F."/>
            <person name="Silar P."/>
            <person name="Natvig D."/>
            <person name="Lalanne C."/>
            <person name="Gautier V."/>
            <person name="Ament-Velasquez S.L."/>
            <person name="Kruys A."/>
            <person name="Hutchinson M.I."/>
            <person name="Powell A.J."/>
            <person name="Barry K."/>
            <person name="Miller A.N."/>
            <person name="Grigoriev I.V."/>
            <person name="Debuchy R."/>
            <person name="Gladieux P."/>
            <person name="Thoren M.H."/>
            <person name="Johannesson H."/>
        </authorList>
    </citation>
    <scope>NUCLEOTIDE SEQUENCE</scope>
    <source>
        <strain evidence="4">SMH2532-1</strain>
    </source>
</reference>
<name>A0AA39YAC8_9PEZI</name>
<evidence type="ECO:0000256" key="3">
    <source>
        <dbReference type="ARBA" id="ARBA00023004"/>
    </source>
</evidence>
<dbReference type="Proteomes" id="UP001174936">
    <property type="component" value="Unassembled WGS sequence"/>
</dbReference>
<keyword evidence="5" id="KW-1185">Reference proteome</keyword>
<dbReference type="InterPro" id="IPR001128">
    <property type="entry name" value="Cyt_P450"/>
</dbReference>
<organism evidence="4 5">
    <name type="scientific">Cercophora newfieldiana</name>
    <dbReference type="NCBI Taxonomy" id="92897"/>
    <lineage>
        <taxon>Eukaryota</taxon>
        <taxon>Fungi</taxon>
        <taxon>Dikarya</taxon>
        <taxon>Ascomycota</taxon>
        <taxon>Pezizomycotina</taxon>
        <taxon>Sordariomycetes</taxon>
        <taxon>Sordariomycetidae</taxon>
        <taxon>Sordariales</taxon>
        <taxon>Lasiosphaeriaceae</taxon>
        <taxon>Cercophora</taxon>
    </lineage>
</organism>
<evidence type="ECO:0000313" key="5">
    <source>
        <dbReference type="Proteomes" id="UP001174936"/>
    </source>
</evidence>
<sequence>MTPGVDSIFSTLDPNLRREMKRKVAPAYAGKGIDSFEGSVDRGTAGFLQAMQRFADRNDLPRQVHFFTLDTLGEVVYSRPMGYLENNKDMGNLLKINEKILPIMVLLSSYPDIFGMMHYWPLSLLMPREGDGVGAGAIMTFTRTLIDERFQLSAKGRTDMLQSFIRNGLSKMDILQEVTVQLHSSFAGTDTTMNTISMLVYHAVTNPRVYRRLQKEIDDANAAGLLSSPVKDSEIRQLSYLQACIRETLRIMPPIINTHFYKAAPVGGDTLCGYKVPYGVRVPTSPVMYAVGRDKSFWGDDADEFRPER</sequence>
<accession>A0AA39YAC8</accession>